<sequence>MFVKQSFSCCSWRTLLLPPSPNREAEVEALKPTSKAVKTSTKVTPRKKAVKKVAAAKVKKKLVKKPKSVKLLVKKAKKGVGAV</sequence>
<reference evidence="1 2" key="1">
    <citation type="submission" date="2024-11" db="EMBL/GenBank/DDBJ databases">
        <title>Chromosome-level genome assembly of Eucalyptus globulus Labill. provides insights into its genome evolution.</title>
        <authorList>
            <person name="Li X."/>
        </authorList>
    </citation>
    <scope>NUCLEOTIDE SEQUENCE [LARGE SCALE GENOMIC DNA]</scope>
    <source>
        <strain evidence="1">CL2024</strain>
        <tissue evidence="1">Fresh tender leaves</tissue>
    </source>
</reference>
<name>A0ABD3K2Q6_EUCGL</name>
<dbReference type="Proteomes" id="UP001634007">
    <property type="component" value="Unassembled WGS sequence"/>
</dbReference>
<evidence type="ECO:0000313" key="2">
    <source>
        <dbReference type="Proteomes" id="UP001634007"/>
    </source>
</evidence>
<evidence type="ECO:0000313" key="1">
    <source>
        <dbReference type="EMBL" id="KAL3732321.1"/>
    </source>
</evidence>
<organism evidence="1 2">
    <name type="scientific">Eucalyptus globulus</name>
    <name type="common">Tasmanian blue gum</name>
    <dbReference type="NCBI Taxonomy" id="34317"/>
    <lineage>
        <taxon>Eukaryota</taxon>
        <taxon>Viridiplantae</taxon>
        <taxon>Streptophyta</taxon>
        <taxon>Embryophyta</taxon>
        <taxon>Tracheophyta</taxon>
        <taxon>Spermatophyta</taxon>
        <taxon>Magnoliopsida</taxon>
        <taxon>eudicotyledons</taxon>
        <taxon>Gunneridae</taxon>
        <taxon>Pentapetalae</taxon>
        <taxon>rosids</taxon>
        <taxon>malvids</taxon>
        <taxon>Myrtales</taxon>
        <taxon>Myrtaceae</taxon>
        <taxon>Myrtoideae</taxon>
        <taxon>Eucalypteae</taxon>
        <taxon>Eucalyptus</taxon>
    </lineage>
</organism>
<gene>
    <name evidence="1" type="ORF">ACJRO7_029056</name>
</gene>
<accession>A0ABD3K2Q6</accession>
<comment type="caution">
    <text evidence="1">The sequence shown here is derived from an EMBL/GenBank/DDBJ whole genome shotgun (WGS) entry which is preliminary data.</text>
</comment>
<dbReference type="EMBL" id="JBJKBG010000007">
    <property type="protein sequence ID" value="KAL3732321.1"/>
    <property type="molecule type" value="Genomic_DNA"/>
</dbReference>
<protein>
    <submittedName>
        <fullName evidence="1">Uncharacterized protein</fullName>
    </submittedName>
</protein>
<proteinExistence type="predicted"/>
<dbReference type="AlphaFoldDB" id="A0ABD3K2Q6"/>
<keyword evidence="2" id="KW-1185">Reference proteome</keyword>